<gene>
    <name evidence="1" type="ORF">PSJ8397_00035</name>
</gene>
<dbReference type="AlphaFoldDB" id="A0A1Y5R725"/>
<dbReference type="Proteomes" id="UP000193623">
    <property type="component" value="Unassembled WGS sequence"/>
</dbReference>
<reference evidence="1 2" key="1">
    <citation type="submission" date="2017-03" db="EMBL/GenBank/DDBJ databases">
        <authorList>
            <person name="Afonso C.L."/>
            <person name="Miller P.J."/>
            <person name="Scott M.A."/>
            <person name="Spackman E."/>
            <person name="Goraichik I."/>
            <person name="Dimitrov K.M."/>
            <person name="Suarez D.L."/>
            <person name="Swayne D.E."/>
        </authorList>
    </citation>
    <scope>NUCLEOTIDE SEQUENCE [LARGE SCALE GENOMIC DNA]</scope>
    <source>
        <strain evidence="1 2">CECT 8397</strain>
    </source>
</reference>
<accession>A0A1Y5R725</accession>
<name>A0A1Y5R725_9RHOB</name>
<sequence>MTLWRMGQDETLNFPEPSRIRGRRYWSEAALATWMEQQGGAQ</sequence>
<organism evidence="1 2">
    <name type="scientific">Pseudooctadecabacter jejudonensis</name>
    <dbReference type="NCBI Taxonomy" id="1391910"/>
    <lineage>
        <taxon>Bacteria</taxon>
        <taxon>Pseudomonadati</taxon>
        <taxon>Pseudomonadota</taxon>
        <taxon>Alphaproteobacteria</taxon>
        <taxon>Rhodobacterales</taxon>
        <taxon>Paracoccaceae</taxon>
        <taxon>Pseudooctadecabacter</taxon>
    </lineage>
</organism>
<protein>
    <submittedName>
        <fullName evidence="1">Uncharacterized protein</fullName>
    </submittedName>
</protein>
<keyword evidence="2" id="KW-1185">Reference proteome</keyword>
<proteinExistence type="predicted"/>
<evidence type="ECO:0000313" key="1">
    <source>
        <dbReference type="EMBL" id="SLN10711.1"/>
    </source>
</evidence>
<evidence type="ECO:0000313" key="2">
    <source>
        <dbReference type="Proteomes" id="UP000193623"/>
    </source>
</evidence>
<dbReference type="EMBL" id="FWFT01000001">
    <property type="protein sequence ID" value="SLN10711.1"/>
    <property type="molecule type" value="Genomic_DNA"/>
</dbReference>